<proteinExistence type="predicted"/>
<dbReference type="EMBL" id="UGWV01000002">
    <property type="protein sequence ID" value="SUF97790.1"/>
    <property type="molecule type" value="Genomic_DNA"/>
</dbReference>
<organism evidence="1 2">
    <name type="scientific">Salmonella enterica</name>
    <name type="common">Salmonella choleraesuis</name>
    <dbReference type="NCBI Taxonomy" id="28901"/>
    <lineage>
        <taxon>Bacteria</taxon>
        <taxon>Pseudomonadati</taxon>
        <taxon>Pseudomonadota</taxon>
        <taxon>Gammaproteobacteria</taxon>
        <taxon>Enterobacterales</taxon>
        <taxon>Enterobacteriaceae</taxon>
        <taxon>Salmonella</taxon>
    </lineage>
</organism>
<protein>
    <submittedName>
        <fullName evidence="1">Uncharacterized protein</fullName>
    </submittedName>
</protein>
<accession>A0A7D8EU10</accession>
<dbReference type="AlphaFoldDB" id="A0A7D8EU10"/>
<evidence type="ECO:0000313" key="2">
    <source>
        <dbReference type="Proteomes" id="UP000254463"/>
    </source>
</evidence>
<name>A0A7D8EU10_SALER</name>
<reference evidence="1 2" key="1">
    <citation type="submission" date="2018-06" db="EMBL/GenBank/DDBJ databases">
        <authorList>
            <consortium name="Pathogen Informatics"/>
            <person name="Doyle S."/>
        </authorList>
    </citation>
    <scope>NUCLEOTIDE SEQUENCE [LARGE SCALE GENOMIC DNA]</scope>
    <source>
        <strain evidence="1 2">NCTC6385</strain>
    </source>
</reference>
<sequence>MRTHCAALDRVIDSESGVMMKKVMLPADAEQYTGLVKNEVVLLRTKMGGACITLNYRTARINAHPVLVIDFFSDRGRLYTLRYDLPAGTPLQSSRRVSQILFLTRKALEETGQYAA</sequence>
<dbReference type="Proteomes" id="UP000254463">
    <property type="component" value="Unassembled WGS sequence"/>
</dbReference>
<gene>
    <name evidence="1" type="ORF">NCTC6385_04845</name>
</gene>
<evidence type="ECO:0000313" key="1">
    <source>
        <dbReference type="EMBL" id="SUF97790.1"/>
    </source>
</evidence>